<comment type="caution">
    <text evidence="3">The sequence shown here is derived from an EMBL/GenBank/DDBJ whole genome shotgun (WGS) entry which is preliminary data.</text>
</comment>
<evidence type="ECO:0000313" key="4">
    <source>
        <dbReference type="Proteomes" id="UP000569914"/>
    </source>
</evidence>
<dbReference type="Proteomes" id="UP000569914">
    <property type="component" value="Unassembled WGS sequence"/>
</dbReference>
<evidence type="ECO:0000259" key="2">
    <source>
        <dbReference type="SMART" id="SM00858"/>
    </source>
</evidence>
<gene>
    <name evidence="3" type="ORF">BKA15_003652</name>
</gene>
<feature type="domain" description="SAF" evidence="2">
    <location>
        <begin position="77"/>
        <end position="140"/>
    </location>
</feature>
<dbReference type="InterPro" id="IPR013974">
    <property type="entry name" value="SAF"/>
</dbReference>
<protein>
    <recommendedName>
        <fullName evidence="2">SAF domain-containing protein</fullName>
    </recommendedName>
</protein>
<accession>A0A7Y9I963</accession>
<name>A0A7Y9I963_9ACTN</name>
<dbReference type="CDD" id="cd11614">
    <property type="entry name" value="SAF_CpaB_FlgA_like"/>
    <property type="match status" value="1"/>
</dbReference>
<sequence length="245" mass="24613">MLRIERRDKGRDGADNDGPAGQLAAAGIGAAGPEAQTSPPPRLPGRRNPKWIALGVIAICLGALLSYLIYAKVAAESSVLIMTRTVYRGSVIAAEDLATVTVSGTGVGNALPAGRAADLVGQTAVYDLVAGSIVPAGAIGEVIIPAEGRTVVGIRLVEGRAPATGLLHPGAAVRLIAIPPQGAEPDFTDQHTGSAYPALVVDATPGADGMSVLVNVDVPADQAAAVALLAAQDRLAAVRDSDGGR</sequence>
<dbReference type="EMBL" id="JACCBU010000001">
    <property type="protein sequence ID" value="NYE72323.1"/>
    <property type="molecule type" value="Genomic_DNA"/>
</dbReference>
<keyword evidence="1" id="KW-0812">Transmembrane</keyword>
<evidence type="ECO:0000256" key="1">
    <source>
        <dbReference type="SAM" id="Phobius"/>
    </source>
</evidence>
<evidence type="ECO:0000313" key="3">
    <source>
        <dbReference type="EMBL" id="NYE72323.1"/>
    </source>
</evidence>
<dbReference type="RefSeq" id="WP_179753051.1">
    <property type="nucleotide sequence ID" value="NZ_JACCBU010000001.1"/>
</dbReference>
<dbReference type="AlphaFoldDB" id="A0A7Y9I963"/>
<feature type="transmembrane region" description="Helical" evidence="1">
    <location>
        <begin position="51"/>
        <end position="70"/>
    </location>
</feature>
<reference evidence="3 4" key="1">
    <citation type="submission" date="2020-07" db="EMBL/GenBank/DDBJ databases">
        <title>Sequencing the genomes of 1000 actinobacteria strains.</title>
        <authorList>
            <person name="Klenk H.-P."/>
        </authorList>
    </citation>
    <scope>NUCLEOTIDE SEQUENCE [LARGE SCALE GENOMIC DNA]</scope>
    <source>
        <strain evidence="3 4">DSM 22083</strain>
    </source>
</reference>
<keyword evidence="1" id="KW-0472">Membrane</keyword>
<organism evidence="3 4">
    <name type="scientific">Microlunatus parietis</name>
    <dbReference type="NCBI Taxonomy" id="682979"/>
    <lineage>
        <taxon>Bacteria</taxon>
        <taxon>Bacillati</taxon>
        <taxon>Actinomycetota</taxon>
        <taxon>Actinomycetes</taxon>
        <taxon>Propionibacteriales</taxon>
        <taxon>Propionibacteriaceae</taxon>
        <taxon>Microlunatus</taxon>
    </lineage>
</organism>
<proteinExistence type="predicted"/>
<keyword evidence="4" id="KW-1185">Reference proteome</keyword>
<keyword evidence="1" id="KW-1133">Transmembrane helix</keyword>
<dbReference type="SMART" id="SM00858">
    <property type="entry name" value="SAF"/>
    <property type="match status" value="1"/>
</dbReference>